<dbReference type="EMBL" id="JBHTLT010000014">
    <property type="protein sequence ID" value="MFD1203969.1"/>
    <property type="molecule type" value="Genomic_DNA"/>
</dbReference>
<dbReference type="InterPro" id="IPR043519">
    <property type="entry name" value="NT_sf"/>
</dbReference>
<dbReference type="Pfam" id="PF01909">
    <property type="entry name" value="NTP_transf_2"/>
    <property type="match status" value="1"/>
</dbReference>
<keyword evidence="4 7" id="KW-0548">Nucleotidyltransferase</keyword>
<keyword evidence="2 4" id="KW-0046">Antibiotic resistance</keyword>
<dbReference type="PROSITE" id="PS51257">
    <property type="entry name" value="PROKAR_LIPOPROTEIN"/>
    <property type="match status" value="1"/>
</dbReference>
<keyword evidence="4" id="KW-0067">ATP-binding</keyword>
<keyword evidence="8" id="KW-1185">Reference proteome</keyword>
<evidence type="ECO:0000313" key="7">
    <source>
        <dbReference type="EMBL" id="MFD1203969.1"/>
    </source>
</evidence>
<comment type="caution">
    <text evidence="7">The sequence shown here is derived from an EMBL/GenBank/DDBJ whole genome shotgun (WGS) entry which is preliminary data.</text>
</comment>
<dbReference type="Proteomes" id="UP001597231">
    <property type="component" value="Unassembled WGS sequence"/>
</dbReference>
<dbReference type="Pfam" id="PF13427">
    <property type="entry name" value="AadA_C"/>
    <property type="match status" value="1"/>
</dbReference>
<evidence type="ECO:0000256" key="1">
    <source>
        <dbReference type="ARBA" id="ARBA00022679"/>
    </source>
</evidence>
<evidence type="ECO:0000313" key="8">
    <source>
        <dbReference type="Proteomes" id="UP001597231"/>
    </source>
</evidence>
<accession>A0ABW3TUN5</accession>
<dbReference type="SUPFAM" id="SSF81301">
    <property type="entry name" value="Nucleotidyltransferase"/>
    <property type="match status" value="1"/>
</dbReference>
<proteinExistence type="predicted"/>
<evidence type="ECO:0000256" key="4">
    <source>
        <dbReference type="PIRNR" id="PIRNR000819"/>
    </source>
</evidence>
<dbReference type="InterPro" id="IPR002934">
    <property type="entry name" value="Polymerase_NTP_transf_dom"/>
</dbReference>
<gene>
    <name evidence="7" type="ORF">ACFQ38_02345</name>
</gene>
<evidence type="ECO:0000256" key="3">
    <source>
        <dbReference type="ARBA" id="ARBA00047831"/>
    </source>
</evidence>
<dbReference type="PIRSF" id="PIRSF000819">
    <property type="entry name" value="Streptomycin_3-adenylyltransf"/>
    <property type="match status" value="1"/>
</dbReference>
<keyword evidence="1 4" id="KW-0808">Transferase</keyword>
<evidence type="ECO:0000259" key="6">
    <source>
        <dbReference type="Pfam" id="PF13427"/>
    </source>
</evidence>
<name>A0ABW3TUN5_9BACL</name>
<dbReference type="CDD" id="cd05403">
    <property type="entry name" value="NT_KNTase_like"/>
    <property type="match status" value="1"/>
</dbReference>
<dbReference type="InterPro" id="IPR025184">
    <property type="entry name" value="AadA_C"/>
</dbReference>
<sequence>MDPKKTLDKISNEYQKILRNNLVGIYVHGSIAFGCFNPNKSDIDFIVVVDESPSLEEKIALINVLLKLSSVSPANGFEMSVVLLDSCQNFAYPTPFVLHYSKLHMQQCLADITSYSETMNGTDKDLAAHFTVIKNVGLTLFGKPIDDVFGVIPENDYIDSIRFDIANAENEIFERPVYIILNLCRVYAYKHDRLILSKEQGGMWGIQNLDHRYSPIISTALRNYKTNEECAFDGEQLMEFSRYMYKLIFD</sequence>
<evidence type="ECO:0000259" key="5">
    <source>
        <dbReference type="Pfam" id="PF01909"/>
    </source>
</evidence>
<dbReference type="RefSeq" id="WP_381479686.1">
    <property type="nucleotide sequence ID" value="NZ_JBHTLT010000014.1"/>
</dbReference>
<organism evidence="7 8">
    <name type="scientific">Sporosarcina contaminans</name>
    <dbReference type="NCBI Taxonomy" id="633403"/>
    <lineage>
        <taxon>Bacteria</taxon>
        <taxon>Bacillati</taxon>
        <taxon>Bacillota</taxon>
        <taxon>Bacilli</taxon>
        <taxon>Bacillales</taxon>
        <taxon>Caryophanaceae</taxon>
        <taxon>Sporosarcina</taxon>
    </lineage>
</organism>
<evidence type="ECO:0000256" key="2">
    <source>
        <dbReference type="ARBA" id="ARBA00023251"/>
    </source>
</evidence>
<dbReference type="InterPro" id="IPR024172">
    <property type="entry name" value="AadA/Aad9"/>
</dbReference>
<dbReference type="GO" id="GO:0016779">
    <property type="term" value="F:nucleotidyltransferase activity"/>
    <property type="evidence" value="ECO:0007669"/>
    <property type="project" value="UniProtKB-KW"/>
</dbReference>
<comment type="catalytic activity">
    <reaction evidence="3 4">
        <text>spectinomycin + ATP = 9-O-adenylylspectinomycin + diphosphate</text>
        <dbReference type="Rhea" id="RHEA:63228"/>
        <dbReference type="ChEBI" id="CHEBI:30616"/>
        <dbReference type="ChEBI" id="CHEBI:33019"/>
        <dbReference type="ChEBI" id="CHEBI:146260"/>
        <dbReference type="ChEBI" id="CHEBI:146261"/>
    </reaction>
</comment>
<protein>
    <recommendedName>
        <fullName evidence="4">Spectinomycin 9-adenylyltransferase</fullName>
    </recommendedName>
</protein>
<dbReference type="Gene3D" id="3.30.460.10">
    <property type="entry name" value="Beta Polymerase, domain 2"/>
    <property type="match status" value="1"/>
</dbReference>
<reference evidence="8" key="1">
    <citation type="journal article" date="2019" name="Int. J. Syst. Evol. Microbiol.">
        <title>The Global Catalogue of Microorganisms (GCM) 10K type strain sequencing project: providing services to taxonomists for standard genome sequencing and annotation.</title>
        <authorList>
            <consortium name="The Broad Institute Genomics Platform"/>
            <consortium name="The Broad Institute Genome Sequencing Center for Infectious Disease"/>
            <person name="Wu L."/>
            <person name="Ma J."/>
        </authorList>
    </citation>
    <scope>NUCLEOTIDE SEQUENCE [LARGE SCALE GENOMIC DNA]</scope>
    <source>
        <strain evidence="8">CCUG 53915</strain>
    </source>
</reference>
<feature type="domain" description="Adenylyltransferase AadA C-terminal" evidence="6">
    <location>
        <begin position="148"/>
        <end position="245"/>
    </location>
</feature>
<keyword evidence="4" id="KW-0547">Nucleotide-binding</keyword>
<feature type="domain" description="Polymerase nucleotidyl transferase" evidence="5">
    <location>
        <begin position="14"/>
        <end position="72"/>
    </location>
</feature>